<dbReference type="GO" id="GO:0008289">
    <property type="term" value="F:lipid binding"/>
    <property type="evidence" value="ECO:0007669"/>
    <property type="project" value="UniProtKB-KW"/>
</dbReference>
<dbReference type="InterPro" id="IPR031468">
    <property type="entry name" value="SMP_LBD"/>
</dbReference>
<dbReference type="PANTHER" id="PTHR13466:SF0">
    <property type="entry name" value="SMP-LTD DOMAIN-CONTAINING PROTEIN"/>
    <property type="match status" value="1"/>
</dbReference>
<dbReference type="AlphaFoldDB" id="A0A0K6G5Z8"/>
<dbReference type="EMBL" id="CYGV01001400">
    <property type="protein sequence ID" value="CUA73921.1"/>
    <property type="molecule type" value="Genomic_DNA"/>
</dbReference>
<dbReference type="GO" id="GO:1990456">
    <property type="term" value="P:mitochondrion-endoplasmic reticulum membrane tethering"/>
    <property type="evidence" value="ECO:0007669"/>
    <property type="project" value="TreeGrafter"/>
</dbReference>
<keyword evidence="8" id="KW-0472">Membrane</keyword>
<keyword evidence="2" id="KW-0813">Transport</keyword>
<feature type="compositionally biased region" description="Pro residues" evidence="9">
    <location>
        <begin position="87"/>
        <end position="98"/>
    </location>
</feature>
<dbReference type="Pfam" id="PF10296">
    <property type="entry name" value="MMM1"/>
    <property type="match status" value="2"/>
</dbReference>
<dbReference type="PANTHER" id="PTHR13466">
    <property type="entry name" value="TEX2 PROTEIN-RELATED"/>
    <property type="match status" value="1"/>
</dbReference>
<proteinExistence type="predicted"/>
<dbReference type="GO" id="GO:0032865">
    <property type="term" value="C:ERMES complex"/>
    <property type="evidence" value="ECO:0007669"/>
    <property type="project" value="TreeGrafter"/>
</dbReference>
<evidence type="ECO:0000313" key="12">
    <source>
        <dbReference type="Proteomes" id="UP000044841"/>
    </source>
</evidence>
<evidence type="ECO:0000256" key="7">
    <source>
        <dbReference type="ARBA" id="ARBA00023121"/>
    </source>
</evidence>
<feature type="domain" description="SMP-LTD" evidence="10">
    <location>
        <begin position="115"/>
        <end position="321"/>
    </location>
</feature>
<evidence type="ECO:0000256" key="4">
    <source>
        <dbReference type="ARBA" id="ARBA00022824"/>
    </source>
</evidence>
<organism evidence="11 12">
    <name type="scientific">Rhizoctonia solani</name>
    <dbReference type="NCBI Taxonomy" id="456999"/>
    <lineage>
        <taxon>Eukaryota</taxon>
        <taxon>Fungi</taxon>
        <taxon>Dikarya</taxon>
        <taxon>Basidiomycota</taxon>
        <taxon>Agaricomycotina</taxon>
        <taxon>Agaricomycetes</taxon>
        <taxon>Cantharellales</taxon>
        <taxon>Ceratobasidiaceae</taxon>
        <taxon>Rhizoctonia</taxon>
    </lineage>
</organism>
<evidence type="ECO:0000256" key="1">
    <source>
        <dbReference type="ARBA" id="ARBA00004586"/>
    </source>
</evidence>
<protein>
    <submittedName>
        <fullName evidence="11">Maintenance of mitochondrial morphology protein 1 [Coprinopsis cinerea okayama7#130]</fullName>
    </submittedName>
</protein>
<reference evidence="11 12" key="1">
    <citation type="submission" date="2015-07" db="EMBL/GenBank/DDBJ databases">
        <authorList>
            <person name="Noorani M."/>
        </authorList>
    </citation>
    <scope>NUCLEOTIDE SEQUENCE [LARGE SCALE GENOMIC DNA]</scope>
    <source>
        <strain evidence="11">BBA 69670</strain>
    </source>
</reference>
<keyword evidence="7" id="KW-0446">Lipid-binding</keyword>
<name>A0A0K6G5Z8_9AGAM</name>
<dbReference type="InterPro" id="IPR019411">
    <property type="entry name" value="MMM1_dom"/>
</dbReference>
<evidence type="ECO:0000259" key="10">
    <source>
        <dbReference type="PROSITE" id="PS51847"/>
    </source>
</evidence>
<dbReference type="Proteomes" id="UP000044841">
    <property type="component" value="Unassembled WGS sequence"/>
</dbReference>
<dbReference type="CDD" id="cd21671">
    <property type="entry name" value="SMP_Mmm1"/>
    <property type="match status" value="1"/>
</dbReference>
<keyword evidence="12" id="KW-1185">Reference proteome</keyword>
<keyword evidence="6" id="KW-0445">Lipid transport</keyword>
<feature type="region of interest" description="Disordered" evidence="9">
    <location>
        <begin position="84"/>
        <end position="108"/>
    </location>
</feature>
<gene>
    <name evidence="11" type="ORF">RSOLAG22IIIB_01442</name>
</gene>
<keyword evidence="3" id="KW-0812">Transmembrane</keyword>
<dbReference type="GO" id="GO:0015914">
    <property type="term" value="P:phospholipid transport"/>
    <property type="evidence" value="ECO:0007669"/>
    <property type="project" value="TreeGrafter"/>
</dbReference>
<comment type="subcellular location">
    <subcellularLocation>
        <location evidence="1">Endoplasmic reticulum membrane</location>
    </subcellularLocation>
</comment>
<keyword evidence="4" id="KW-0256">Endoplasmic reticulum</keyword>
<evidence type="ECO:0000256" key="9">
    <source>
        <dbReference type="SAM" id="MobiDB-lite"/>
    </source>
</evidence>
<feature type="compositionally biased region" description="Basic and acidic residues" evidence="9">
    <location>
        <begin position="99"/>
        <end position="108"/>
    </location>
</feature>
<accession>A0A0K6G5Z8</accession>
<dbReference type="GO" id="GO:0005789">
    <property type="term" value="C:endoplasmic reticulum membrane"/>
    <property type="evidence" value="ECO:0007669"/>
    <property type="project" value="UniProtKB-SubCell"/>
</dbReference>
<sequence>MHSRVGICLARSTRRLALTKLQRLVVAKRESLGWETLSPQWPTMSLFSMTPTFTQGLVVGQLSILLLLVIIVRHLFLDSAKTQPVHTPAPLPVRPPPQDSEKAKTDAEGDWRTGDAETAEWFNLLLNLCVQTYREELRANLQGAAGDEAARARIERWANATLQSDIMDNIVIHSVDLGMSAPRISEARLVPDLNDPNGFVAECNLSYIDSVSVSLSTSVLFNYPVPLFARLPVSLTLSLSLFSGNATIKPPSPTAIAPSVTLTLSPHFHLELRTTSLLGSRAKLADVPKIHQMLEERIKRAISDRAAWKFMLPGLAARTAREGIPDTLL</sequence>
<evidence type="ECO:0000256" key="5">
    <source>
        <dbReference type="ARBA" id="ARBA00022989"/>
    </source>
</evidence>
<dbReference type="PROSITE" id="PS51847">
    <property type="entry name" value="SMP"/>
    <property type="match status" value="1"/>
</dbReference>
<evidence type="ECO:0000256" key="6">
    <source>
        <dbReference type="ARBA" id="ARBA00023055"/>
    </source>
</evidence>
<evidence type="ECO:0000313" key="11">
    <source>
        <dbReference type="EMBL" id="CUA73921.1"/>
    </source>
</evidence>
<evidence type="ECO:0000256" key="3">
    <source>
        <dbReference type="ARBA" id="ARBA00022692"/>
    </source>
</evidence>
<evidence type="ECO:0000256" key="2">
    <source>
        <dbReference type="ARBA" id="ARBA00022448"/>
    </source>
</evidence>
<evidence type="ECO:0000256" key="8">
    <source>
        <dbReference type="ARBA" id="ARBA00023136"/>
    </source>
</evidence>
<keyword evidence="5" id="KW-1133">Transmembrane helix</keyword>